<evidence type="ECO:0000313" key="2">
    <source>
        <dbReference type="EMBL" id="PWJ21434.1"/>
    </source>
</evidence>
<accession>A0A2Y9BPI3</accession>
<name>A0A2Y9BPI3_9FIRM</name>
<comment type="caution">
    <text evidence="2">The sequence shown here is derived from an EMBL/GenBank/DDBJ whole genome shotgun (WGS) entry which is preliminary data.</text>
</comment>
<evidence type="ECO:0000313" key="3">
    <source>
        <dbReference type="Proteomes" id="UP000245845"/>
    </source>
</evidence>
<dbReference type="SUPFAM" id="SSF143422">
    <property type="entry name" value="Transposase IS200-like"/>
    <property type="match status" value="1"/>
</dbReference>
<dbReference type="InterPro" id="IPR036515">
    <property type="entry name" value="Transposase_17_sf"/>
</dbReference>
<dbReference type="EMBL" id="QGDL01000020">
    <property type="protein sequence ID" value="PWJ21434.1"/>
    <property type="molecule type" value="Genomic_DNA"/>
</dbReference>
<gene>
    <name evidence="2" type="ORF">A8806_1203</name>
</gene>
<dbReference type="GO" id="GO:0003677">
    <property type="term" value="F:DNA binding"/>
    <property type="evidence" value="ECO:0007669"/>
    <property type="project" value="InterPro"/>
</dbReference>
<dbReference type="PANTHER" id="PTHR34322">
    <property type="entry name" value="TRANSPOSASE, Y1_TNP DOMAIN-CONTAINING"/>
    <property type="match status" value="1"/>
</dbReference>
<reference evidence="2 3" key="1">
    <citation type="submission" date="2018-05" db="EMBL/GenBank/DDBJ databases">
        <title>The Hungate 1000. A catalogue of reference genomes from the rumen microbiome.</title>
        <authorList>
            <person name="Kelly W."/>
        </authorList>
    </citation>
    <scope>NUCLEOTIDE SEQUENCE [LARGE SCALE GENOMIC DNA]</scope>
    <source>
        <strain evidence="2 3">NLAE-zl-C242</strain>
    </source>
</reference>
<proteinExistence type="predicted"/>
<dbReference type="PANTHER" id="PTHR34322:SF2">
    <property type="entry name" value="TRANSPOSASE IS200-LIKE DOMAIN-CONTAINING PROTEIN"/>
    <property type="match status" value="1"/>
</dbReference>
<organism evidence="2 3">
    <name type="scientific">Faecalicatena orotica</name>
    <dbReference type="NCBI Taxonomy" id="1544"/>
    <lineage>
        <taxon>Bacteria</taxon>
        <taxon>Bacillati</taxon>
        <taxon>Bacillota</taxon>
        <taxon>Clostridia</taxon>
        <taxon>Lachnospirales</taxon>
        <taxon>Lachnospiraceae</taxon>
        <taxon>Faecalicatena</taxon>
    </lineage>
</organism>
<dbReference type="Pfam" id="PF01797">
    <property type="entry name" value="Y1_Tnp"/>
    <property type="match status" value="1"/>
</dbReference>
<dbReference type="GO" id="GO:0006313">
    <property type="term" value="P:DNA transposition"/>
    <property type="evidence" value="ECO:0007669"/>
    <property type="project" value="InterPro"/>
</dbReference>
<protein>
    <submittedName>
        <fullName evidence="2">REP element-mobilizing transposase RayT</fullName>
    </submittedName>
</protein>
<evidence type="ECO:0000259" key="1">
    <source>
        <dbReference type="SMART" id="SM01321"/>
    </source>
</evidence>
<dbReference type="GO" id="GO:0004803">
    <property type="term" value="F:transposase activity"/>
    <property type="evidence" value="ECO:0007669"/>
    <property type="project" value="InterPro"/>
</dbReference>
<dbReference type="AlphaFoldDB" id="A0A2Y9BPI3"/>
<sequence length="264" mass="31414">MNYERTGECVPTKRRRKSNTDIYHVTAKGINKEQIFNQIRERYYFKKILLKHLGKYDVKIYAYCIMSNHIHIIIRSELNILSLFMAKVLAEYAAYYNYKHGRNGHVFQNRFGSECIETTQYLWNCVRYIHMNPVKAKMAKDVCTYKFSSMKEFQQKKAVVIHENVITMWEKRFDNFDNFLDFHKMQDTCTYQDVAADVDMQMKSAAFVILSAMAEVEKVKEDVEILEDKILREKYLQSLKSSLNISQKKADKLYNYIKKSIMTK</sequence>
<dbReference type="SMART" id="SM01321">
    <property type="entry name" value="Y1_Tnp"/>
    <property type="match status" value="1"/>
</dbReference>
<dbReference type="Gene3D" id="3.30.70.1290">
    <property type="entry name" value="Transposase IS200-like"/>
    <property type="match status" value="1"/>
</dbReference>
<dbReference type="OrthoDB" id="9788881at2"/>
<dbReference type="Proteomes" id="UP000245845">
    <property type="component" value="Unassembled WGS sequence"/>
</dbReference>
<keyword evidence="3" id="KW-1185">Reference proteome</keyword>
<dbReference type="InterPro" id="IPR002686">
    <property type="entry name" value="Transposase_17"/>
</dbReference>
<feature type="domain" description="Transposase IS200-like" evidence="1">
    <location>
        <begin position="18"/>
        <end position="132"/>
    </location>
</feature>